<evidence type="ECO:0000256" key="1">
    <source>
        <dbReference type="SAM" id="SignalP"/>
    </source>
</evidence>
<feature type="domain" description="Mce/MlaD" evidence="2">
    <location>
        <begin position="45"/>
        <end position="132"/>
    </location>
</feature>
<comment type="caution">
    <text evidence="3">The sequence shown here is derived from an EMBL/GenBank/DDBJ whole genome shotgun (WGS) entry which is preliminary data.</text>
</comment>
<dbReference type="Pfam" id="PF02470">
    <property type="entry name" value="MlaD"/>
    <property type="match status" value="1"/>
</dbReference>
<gene>
    <name evidence="3" type="ORF">ACFYXQ_13020</name>
</gene>
<organism evidence="3 4">
    <name type="scientific">Nocardia jiangxiensis</name>
    <dbReference type="NCBI Taxonomy" id="282685"/>
    <lineage>
        <taxon>Bacteria</taxon>
        <taxon>Bacillati</taxon>
        <taxon>Actinomycetota</taxon>
        <taxon>Actinomycetes</taxon>
        <taxon>Mycobacteriales</taxon>
        <taxon>Nocardiaceae</taxon>
        <taxon>Nocardia</taxon>
    </lineage>
</organism>
<keyword evidence="4" id="KW-1185">Reference proteome</keyword>
<protein>
    <submittedName>
        <fullName evidence="3">MlaD family protein</fullName>
    </submittedName>
</protein>
<evidence type="ECO:0000313" key="3">
    <source>
        <dbReference type="EMBL" id="MFF3568685.1"/>
    </source>
</evidence>
<accession>A0ABW6RZP3</accession>
<dbReference type="InterPro" id="IPR003399">
    <property type="entry name" value="Mce/MlaD"/>
</dbReference>
<dbReference type="PANTHER" id="PTHR33371">
    <property type="entry name" value="INTERMEMBRANE PHOSPHOLIPID TRANSPORT SYSTEM BINDING PROTEIN MLAD-RELATED"/>
    <property type="match status" value="1"/>
</dbReference>
<dbReference type="InterPro" id="IPR052336">
    <property type="entry name" value="MlaD_Phospholipid_Transporter"/>
</dbReference>
<dbReference type="Proteomes" id="UP001601992">
    <property type="component" value="Unassembled WGS sequence"/>
</dbReference>
<sequence>MKRPTLPARRVAASALLAATLAVACGGCDFQPADIPVPGTGVGGPTYHLRIEFADVLNLPQGAKVIVDGVRVGRLTRVTLVDPVAAAPNRPAHKGYVIADVDISSAVRLPVGTTAEMQQETPLGDVHIEFTEPAASRTGSTTSDAAIAPDATIPLTDTKQSPPIEDILARLSTFVGSGAITDIQAIVHKMNGILPRDPKETARIAATLGFDLGDLADHTNSIHEVVNGISSTVEDGLLKNTPTLDPLLTPEGVQHTTDVMNAEIGVIFVLTALGPMASTTKWLGPVVGSLDNSVHALVPMLFGAHPLDAGSPSNYAKLVDLIQNKLIPFVDRGPKLNMVGVSLGPAPAAAMSPDEQTGRIVDTLRMIGVVR</sequence>
<name>A0ABW6RZP3_9NOCA</name>
<evidence type="ECO:0000259" key="2">
    <source>
        <dbReference type="Pfam" id="PF02470"/>
    </source>
</evidence>
<dbReference type="PROSITE" id="PS51257">
    <property type="entry name" value="PROKAR_LIPOPROTEIN"/>
    <property type="match status" value="1"/>
</dbReference>
<proteinExistence type="predicted"/>
<dbReference type="EMBL" id="JBIAQY010000004">
    <property type="protein sequence ID" value="MFF3568685.1"/>
    <property type="molecule type" value="Genomic_DNA"/>
</dbReference>
<keyword evidence="1" id="KW-0732">Signal</keyword>
<evidence type="ECO:0000313" key="4">
    <source>
        <dbReference type="Proteomes" id="UP001601992"/>
    </source>
</evidence>
<feature type="chain" id="PRO_5045891342" evidence="1">
    <location>
        <begin position="25"/>
        <end position="371"/>
    </location>
</feature>
<feature type="signal peptide" evidence="1">
    <location>
        <begin position="1"/>
        <end position="24"/>
    </location>
</feature>
<reference evidence="3 4" key="1">
    <citation type="submission" date="2024-10" db="EMBL/GenBank/DDBJ databases">
        <title>The Natural Products Discovery Center: Release of the First 8490 Sequenced Strains for Exploring Actinobacteria Biosynthetic Diversity.</title>
        <authorList>
            <person name="Kalkreuter E."/>
            <person name="Kautsar S.A."/>
            <person name="Yang D."/>
            <person name="Bader C.D."/>
            <person name="Teijaro C.N."/>
            <person name="Fluegel L."/>
            <person name="Davis C.M."/>
            <person name="Simpson J.R."/>
            <person name="Lauterbach L."/>
            <person name="Steele A.D."/>
            <person name="Gui C."/>
            <person name="Meng S."/>
            <person name="Li G."/>
            <person name="Viehrig K."/>
            <person name="Ye F."/>
            <person name="Su P."/>
            <person name="Kiefer A.F."/>
            <person name="Nichols A."/>
            <person name="Cepeda A.J."/>
            <person name="Yan W."/>
            <person name="Fan B."/>
            <person name="Jiang Y."/>
            <person name="Adhikari A."/>
            <person name="Zheng C.-J."/>
            <person name="Schuster L."/>
            <person name="Cowan T.M."/>
            <person name="Smanski M.J."/>
            <person name="Chevrette M.G."/>
            <person name="De Carvalho L.P.S."/>
            <person name="Shen B."/>
        </authorList>
    </citation>
    <scope>NUCLEOTIDE SEQUENCE [LARGE SCALE GENOMIC DNA]</scope>
    <source>
        <strain evidence="3 4">NPDC002593</strain>
    </source>
</reference>
<dbReference type="PANTHER" id="PTHR33371:SF15">
    <property type="entry name" value="LIPOPROTEIN LPRN"/>
    <property type="match status" value="1"/>
</dbReference>
<dbReference type="RefSeq" id="WP_387403624.1">
    <property type="nucleotide sequence ID" value="NZ_JBIAQY010000004.1"/>
</dbReference>